<dbReference type="NCBIfam" id="TIGR01001">
    <property type="entry name" value="metA"/>
    <property type="match status" value="1"/>
</dbReference>
<evidence type="ECO:0000256" key="1">
    <source>
        <dbReference type="ARBA" id="ARBA00022490"/>
    </source>
</evidence>
<feature type="binding site" evidence="7">
    <location>
        <position position="163"/>
    </location>
    <ligand>
        <name>substrate</name>
    </ligand>
</feature>
<dbReference type="Gene3D" id="3.40.50.880">
    <property type="match status" value="1"/>
</dbReference>
<keyword evidence="9" id="KW-1185">Reference proteome</keyword>
<evidence type="ECO:0000256" key="2">
    <source>
        <dbReference type="ARBA" id="ARBA00022605"/>
    </source>
</evidence>
<keyword evidence="2 7" id="KW-0028">Amino-acid biosynthesis</keyword>
<dbReference type="InterPro" id="IPR029062">
    <property type="entry name" value="Class_I_gatase-like"/>
</dbReference>
<keyword evidence="5 7" id="KW-0012">Acyltransferase</keyword>
<keyword evidence="3 7" id="KW-0808">Transferase</keyword>
<evidence type="ECO:0000256" key="5">
    <source>
        <dbReference type="ARBA" id="ARBA00023315"/>
    </source>
</evidence>
<comment type="function">
    <text evidence="7">Transfers an acetyl group from acetyl-CoA to L-homoserine, forming acetyl-L-homoserine.</text>
</comment>
<dbReference type="RefSeq" id="WP_186503112.1">
    <property type="nucleotide sequence ID" value="NZ_JACOGK010000017.1"/>
</dbReference>
<evidence type="ECO:0000313" key="9">
    <source>
        <dbReference type="Proteomes" id="UP000606870"/>
    </source>
</evidence>
<comment type="caution">
    <text evidence="7">Lacks conserved residue(s) required for the propagation of feature annotation.</text>
</comment>
<dbReference type="CDD" id="cd03131">
    <property type="entry name" value="GATase1_HTS"/>
    <property type="match status" value="1"/>
</dbReference>
<comment type="catalytic activity">
    <reaction evidence="6 7">
        <text>L-homoserine + acetyl-CoA = O-acetyl-L-homoserine + CoA</text>
        <dbReference type="Rhea" id="RHEA:13701"/>
        <dbReference type="ChEBI" id="CHEBI:57287"/>
        <dbReference type="ChEBI" id="CHEBI:57288"/>
        <dbReference type="ChEBI" id="CHEBI:57476"/>
        <dbReference type="ChEBI" id="CHEBI:57716"/>
        <dbReference type="EC" id="2.3.1.31"/>
    </reaction>
</comment>
<dbReference type="InterPro" id="IPR005697">
    <property type="entry name" value="HST_MetA"/>
</dbReference>
<evidence type="ECO:0000256" key="7">
    <source>
        <dbReference type="HAMAP-Rule" id="MF_00295"/>
    </source>
</evidence>
<name>A0ABR6VI37_9FIRM</name>
<feature type="binding site" evidence="7">
    <location>
        <position position="249"/>
    </location>
    <ligand>
        <name>substrate</name>
    </ligand>
</feature>
<reference evidence="8 9" key="1">
    <citation type="submission" date="2020-08" db="EMBL/GenBank/DDBJ databases">
        <authorList>
            <person name="Liu C."/>
            <person name="Sun Q."/>
        </authorList>
    </citation>
    <scope>NUCLEOTIDE SEQUENCE [LARGE SCALE GENOMIC DNA]</scope>
    <source>
        <strain evidence="8 9">NSJ-59</strain>
    </source>
</reference>
<feature type="site" description="Important for substrate specificity" evidence="7">
    <location>
        <position position="192"/>
    </location>
</feature>
<proteinExistence type="inferred from homology"/>
<dbReference type="EMBL" id="JACOGK010000017">
    <property type="protein sequence ID" value="MBC3536956.1"/>
    <property type="molecule type" value="Genomic_DNA"/>
</dbReference>
<evidence type="ECO:0000256" key="3">
    <source>
        <dbReference type="ARBA" id="ARBA00022679"/>
    </source>
</evidence>
<feature type="binding site" evidence="7">
    <location>
        <position position="192"/>
    </location>
    <ligand>
        <name>substrate</name>
    </ligand>
</feature>
<dbReference type="Pfam" id="PF04204">
    <property type="entry name" value="HTS"/>
    <property type="match status" value="1"/>
</dbReference>
<comment type="caution">
    <text evidence="8">The sequence shown here is derived from an EMBL/GenBank/DDBJ whole genome shotgun (WGS) entry which is preliminary data.</text>
</comment>
<dbReference type="PANTHER" id="PTHR20919:SF0">
    <property type="entry name" value="HOMOSERINE O-SUCCINYLTRANSFERASE"/>
    <property type="match status" value="1"/>
</dbReference>
<comment type="similarity">
    <text evidence="7">Belongs to the MetA family.</text>
</comment>
<keyword evidence="4 7" id="KW-0486">Methionine biosynthesis</keyword>
<comment type="pathway">
    <text evidence="7">Amino-acid biosynthesis; L-methionine biosynthesis via de novo pathway; O-acetyl-L-homoserine from L-homoserine: step 1/1.</text>
</comment>
<evidence type="ECO:0000313" key="8">
    <source>
        <dbReference type="EMBL" id="MBC3536956.1"/>
    </source>
</evidence>
<evidence type="ECO:0000256" key="4">
    <source>
        <dbReference type="ARBA" id="ARBA00023167"/>
    </source>
</evidence>
<gene>
    <name evidence="8" type="primary">metA</name>
    <name evidence="7" type="synonym">metAA</name>
    <name evidence="8" type="ORF">H8J70_06805</name>
</gene>
<dbReference type="SUPFAM" id="SSF52317">
    <property type="entry name" value="Class I glutamine amidotransferase-like"/>
    <property type="match status" value="1"/>
</dbReference>
<sequence>MPIKIIDGLSAKEKLQQEGISTIDRGRAIHQDIRPLRILILNLMPLKKITELQYLRLLGDSPLQVEVDFCHTVTHVSANTDSSYLEENYYTFDEIKDSYYDGMIITGSPVETLDFTDVDYWDELLQYLEWSKTHVFSLLSFCWGAQAALYHFYNIEKRLLPAKLFGIYEYQLTVRNHPLLRGFDDRYFIPQSRHTAIDDIAVYNTPGLDILSRNVHNGINIIGTPDHRRFFILGHFEYDRDTLAKEYFRDKNKGLPIAPPENYYPGNDDRNTPNFIWCSYAHIFYHNWLNLVYQETPYVPEQIASVAVPAPLMKKSGFSWESPDFYCLFISYRKYGPLHRQGQAGYSSFHSVYHPGLPYKF</sequence>
<keyword evidence="1 7" id="KW-0963">Cytoplasm</keyword>
<dbReference type="EC" id="2.3.1.31" evidence="7"/>
<dbReference type="PANTHER" id="PTHR20919">
    <property type="entry name" value="HOMOSERINE O-SUCCINYLTRANSFERASE"/>
    <property type="match status" value="1"/>
</dbReference>
<accession>A0ABR6VI37</accession>
<dbReference type="GO" id="GO:0008899">
    <property type="term" value="F:homoserine O-succinyltransferase activity"/>
    <property type="evidence" value="ECO:0007669"/>
    <property type="project" value="UniProtKB-EC"/>
</dbReference>
<comment type="subcellular location">
    <subcellularLocation>
        <location evidence="7">Cytoplasm</location>
    </subcellularLocation>
</comment>
<feature type="active site" evidence="7">
    <location>
        <position position="237"/>
    </location>
</feature>
<organism evidence="8 9">
    <name type="scientific">Megasphaera hominis</name>
    <dbReference type="NCBI Taxonomy" id="159836"/>
    <lineage>
        <taxon>Bacteria</taxon>
        <taxon>Bacillati</taxon>
        <taxon>Bacillota</taxon>
        <taxon>Negativicutes</taxon>
        <taxon>Veillonellales</taxon>
        <taxon>Veillonellaceae</taxon>
        <taxon>Megasphaera</taxon>
    </lineage>
</organism>
<feature type="active site" description="Acyl-thioester intermediate" evidence="7">
    <location>
        <position position="142"/>
    </location>
</feature>
<evidence type="ECO:0000256" key="6">
    <source>
        <dbReference type="ARBA" id="ARBA00049043"/>
    </source>
</evidence>
<protein>
    <recommendedName>
        <fullName evidence="7">Homoserine O-acetyltransferase</fullName>
        <shortName evidence="7">HAT</shortName>
        <ecNumber evidence="7">2.3.1.31</ecNumber>
    </recommendedName>
    <alternativeName>
        <fullName evidence="7">Homoserine transacetylase</fullName>
        <shortName evidence="7">HTA</shortName>
    </alternativeName>
</protein>
<feature type="active site" description="Proton acceptor" evidence="7">
    <location>
        <position position="235"/>
    </location>
</feature>
<feature type="site" description="Important for acyl-CoA specificity" evidence="7">
    <location>
        <position position="111"/>
    </location>
</feature>
<dbReference type="InterPro" id="IPR033752">
    <property type="entry name" value="MetA_family"/>
</dbReference>
<dbReference type="Proteomes" id="UP000606870">
    <property type="component" value="Unassembled WGS sequence"/>
</dbReference>
<dbReference type="HAMAP" id="MF_00295">
    <property type="entry name" value="MetA_acyltransf"/>
    <property type="match status" value="1"/>
</dbReference>